<dbReference type="SUPFAM" id="SSF101576">
    <property type="entry name" value="Supernatant protein factor (SPF), C-terminal domain"/>
    <property type="match status" value="1"/>
</dbReference>
<feature type="domain" description="CRAL-TRIO" evidence="2">
    <location>
        <begin position="379"/>
        <end position="556"/>
    </location>
</feature>
<dbReference type="InterPro" id="IPR036865">
    <property type="entry name" value="CRAL-TRIO_dom_sf"/>
</dbReference>
<organism evidence="5 6">
    <name type="scientific">Acanthaster planci</name>
    <name type="common">Crown-of-thorns starfish</name>
    <dbReference type="NCBI Taxonomy" id="133434"/>
    <lineage>
        <taxon>Eukaryota</taxon>
        <taxon>Metazoa</taxon>
        <taxon>Echinodermata</taxon>
        <taxon>Eleutherozoa</taxon>
        <taxon>Asterozoa</taxon>
        <taxon>Asteroidea</taxon>
        <taxon>Valvatacea</taxon>
        <taxon>Valvatida</taxon>
        <taxon>Acanthasteridae</taxon>
        <taxon>Acanthaster</taxon>
    </lineage>
</organism>
<dbReference type="InterPro" id="IPR036273">
    <property type="entry name" value="CRAL/TRIO_N_dom_sf"/>
</dbReference>
<dbReference type="KEGG" id="aplc:110980253"/>
<evidence type="ECO:0000256" key="1">
    <source>
        <dbReference type="SAM" id="MobiDB-lite"/>
    </source>
</evidence>
<dbReference type="PROSITE" id="PS50191">
    <property type="entry name" value="CRAL_TRIO"/>
    <property type="match status" value="1"/>
</dbReference>
<dbReference type="AlphaFoldDB" id="A0A8B7YIM6"/>
<dbReference type="SUPFAM" id="SSF52087">
    <property type="entry name" value="CRAL/TRIO domain"/>
    <property type="match status" value="1"/>
</dbReference>
<dbReference type="SMART" id="SM00516">
    <property type="entry name" value="SEC14"/>
    <property type="match status" value="1"/>
</dbReference>
<dbReference type="PROSITE" id="PS50866">
    <property type="entry name" value="GOLD"/>
    <property type="match status" value="1"/>
</dbReference>
<gene>
    <name evidence="6" type="primary">LOC110980253</name>
</gene>
<evidence type="ECO:0000259" key="2">
    <source>
        <dbReference type="PROSITE" id="PS50191"/>
    </source>
</evidence>
<dbReference type="PANTHER" id="PTHR23324:SF66">
    <property type="entry name" value="PROTEIN REAL-TIME"/>
    <property type="match status" value="1"/>
</dbReference>
<dbReference type="InterPro" id="IPR001251">
    <property type="entry name" value="CRAL-TRIO_dom"/>
</dbReference>
<dbReference type="InterPro" id="IPR011074">
    <property type="entry name" value="CRAL/TRIO_N_dom"/>
</dbReference>
<dbReference type="Pfam" id="PF04707">
    <property type="entry name" value="PRELI"/>
    <property type="match status" value="1"/>
</dbReference>
<dbReference type="Pfam" id="PF00650">
    <property type="entry name" value="CRAL_TRIO"/>
    <property type="match status" value="1"/>
</dbReference>
<dbReference type="InterPro" id="IPR009038">
    <property type="entry name" value="GOLD_dom"/>
</dbReference>
<dbReference type="SUPFAM" id="SSF46938">
    <property type="entry name" value="CRAL/TRIO N-terminal domain"/>
    <property type="match status" value="1"/>
</dbReference>
<feature type="region of interest" description="Disordered" evidence="1">
    <location>
        <begin position="180"/>
        <end position="295"/>
    </location>
</feature>
<evidence type="ECO:0000259" key="4">
    <source>
        <dbReference type="PROSITE" id="PS50904"/>
    </source>
</evidence>
<reference evidence="6" key="1">
    <citation type="submission" date="2025-08" db="UniProtKB">
        <authorList>
            <consortium name="RefSeq"/>
        </authorList>
    </citation>
    <scope>IDENTIFICATION</scope>
</reference>
<dbReference type="Proteomes" id="UP000694845">
    <property type="component" value="Unplaced"/>
</dbReference>
<keyword evidence="5" id="KW-1185">Reference proteome</keyword>
<dbReference type="InterPro" id="IPR051064">
    <property type="entry name" value="SEC14/CRAL-TRIO_domain"/>
</dbReference>
<dbReference type="FunFam" id="3.40.525.10:FF:000006">
    <property type="entry name" value="SEC14-like lipid binding 1"/>
    <property type="match status" value="1"/>
</dbReference>
<feature type="domain" description="GOLD" evidence="3">
    <location>
        <begin position="583"/>
        <end position="723"/>
    </location>
</feature>
<dbReference type="PRINTS" id="PR00180">
    <property type="entry name" value="CRETINALDHBP"/>
</dbReference>
<accession>A0A8B7YIM6</accession>
<dbReference type="Pfam" id="PF03765">
    <property type="entry name" value="CRAL_TRIO_N"/>
    <property type="match status" value="1"/>
</dbReference>
<name>A0A8B7YIM6_ACAPL</name>
<feature type="domain" description="PRELI/MSF1" evidence="4">
    <location>
        <begin position="2"/>
        <end position="175"/>
    </location>
</feature>
<protein>
    <submittedName>
        <fullName evidence="6">SEC14-like protein 5 isoform X1</fullName>
    </submittedName>
</protein>
<evidence type="ECO:0000313" key="6">
    <source>
        <dbReference type="RefSeq" id="XP_022092457.1"/>
    </source>
</evidence>
<feature type="compositionally biased region" description="Low complexity" evidence="1">
    <location>
        <begin position="255"/>
        <end position="264"/>
    </location>
</feature>
<dbReference type="PROSITE" id="PS50904">
    <property type="entry name" value="PRELI_MSF1"/>
    <property type="match status" value="1"/>
</dbReference>
<dbReference type="Gene3D" id="3.40.525.10">
    <property type="entry name" value="CRAL-TRIO lipid binding domain"/>
    <property type="match status" value="1"/>
</dbReference>
<evidence type="ECO:0000259" key="3">
    <source>
        <dbReference type="PROSITE" id="PS50866"/>
    </source>
</evidence>
<feature type="region of interest" description="Disordered" evidence="1">
    <location>
        <begin position="746"/>
        <end position="765"/>
    </location>
</feature>
<dbReference type="GO" id="GO:0005737">
    <property type="term" value="C:cytoplasm"/>
    <property type="evidence" value="ECO:0007669"/>
    <property type="project" value="TreeGrafter"/>
</dbReference>
<dbReference type="InterPro" id="IPR006797">
    <property type="entry name" value="PRELI/MSF1_dom"/>
</dbReference>
<dbReference type="Gene3D" id="2.60.120.680">
    <property type="entry name" value="GOLD domain"/>
    <property type="match status" value="1"/>
</dbReference>
<evidence type="ECO:0000313" key="5">
    <source>
        <dbReference type="Proteomes" id="UP000694845"/>
    </source>
</evidence>
<dbReference type="RefSeq" id="XP_022092457.1">
    <property type="nucleotide sequence ID" value="XM_022236765.1"/>
</dbReference>
<feature type="compositionally biased region" description="Basic residues" evidence="1">
    <location>
        <begin position="234"/>
        <end position="248"/>
    </location>
</feature>
<dbReference type="SMART" id="SM01100">
    <property type="entry name" value="CRAL_TRIO_N"/>
    <property type="match status" value="1"/>
</dbReference>
<dbReference type="OrthoDB" id="30289at2759"/>
<proteinExistence type="predicted"/>
<dbReference type="InterPro" id="IPR036598">
    <property type="entry name" value="GOLD_dom_sf"/>
</dbReference>
<dbReference type="CDD" id="cd00170">
    <property type="entry name" value="SEC14"/>
    <property type="match status" value="1"/>
</dbReference>
<dbReference type="PANTHER" id="PTHR23324">
    <property type="entry name" value="SEC14 RELATED PROTEIN"/>
    <property type="match status" value="1"/>
</dbReference>
<dbReference type="GeneID" id="110980253"/>
<sequence length="765" mass="87268">MVQQYKSPVRVYKHPFELVMAAYQKRFPTCKMIPIFLGSEILSEYKSEDGAVHVVERRCKLNMDAPYLLKKIVGVDFIYFIQKNSLNWRDRTLKIEAYNESFSSRITVIEGCTYFIHPENPDWTCFEQTASLEVKSFFGFENTVEKMAVKQYAASLKKGKEILLYYINELLEEGYQPTPTWAELHKDDPTKTTSESPSPEPEETEDNREAKKRLTQEAAQGNSMSSRHGEAHHHGSHHHHHHHHRHRPHGGEGTGETPSTSRGRQSSFKENPRRKRLASSAMEKGAVGGMGSEEEVSKVDEDYIKQYLGPLTLVQESRLIELREWLNETHKGKMPKDMHLLRFLRARDFNTEKAHEMITESLAWRKQHQVDKILSTWEPPEILTRFFAGGWHHYDSEGRPLYIVRLGQMDVKGLIKAAGEEAILRHVLSINEEGLRRTEEATKKAGHPISSWTCLVDCEGLSMRHLWRPGVKALLRMIEVVEANYPETMGKLLIVRAPRVFPVIWTLVSPFIDENTRQKFLIYGGKNYMESIGGLPEHIDSNFIPDFLGGECYCDIPEGGLIPKTCYRSMEDLQNPDELPLCSETIYKSATVQKGLPQEVMIHITDAHQVLTWDFDILRGDVVFSVLMTRRPLTPHKEPMGPMGPANSVYIDKSHVCGVDYRQVELPLVCKAGASIQGSHVCQMPGWYILQFKFYSSSSQSKMDQAKVHHHHHKSKIMYYYEVLSHEDFRGSMSSLKSCHSGFSALSISSTGSSKASGSSSQVSR</sequence>